<keyword evidence="2" id="KW-1185">Reference proteome</keyword>
<comment type="caution">
    <text evidence="1">The sequence shown here is derived from an EMBL/GenBank/DDBJ whole genome shotgun (WGS) entry which is preliminary data.</text>
</comment>
<organism evidence="1 2">
    <name type="scientific">Persea americana</name>
    <name type="common">Avocado</name>
    <dbReference type="NCBI Taxonomy" id="3435"/>
    <lineage>
        <taxon>Eukaryota</taxon>
        <taxon>Viridiplantae</taxon>
        <taxon>Streptophyta</taxon>
        <taxon>Embryophyta</taxon>
        <taxon>Tracheophyta</taxon>
        <taxon>Spermatophyta</taxon>
        <taxon>Magnoliopsida</taxon>
        <taxon>Magnoliidae</taxon>
        <taxon>Laurales</taxon>
        <taxon>Lauraceae</taxon>
        <taxon>Persea</taxon>
    </lineage>
</organism>
<reference evidence="1 2" key="1">
    <citation type="journal article" date="2022" name="Hortic Res">
        <title>A haplotype resolved chromosomal level avocado genome allows analysis of novel avocado genes.</title>
        <authorList>
            <person name="Nath O."/>
            <person name="Fletcher S.J."/>
            <person name="Hayward A."/>
            <person name="Shaw L.M."/>
            <person name="Masouleh A.K."/>
            <person name="Furtado A."/>
            <person name="Henry R.J."/>
            <person name="Mitter N."/>
        </authorList>
    </citation>
    <scope>NUCLEOTIDE SEQUENCE [LARGE SCALE GENOMIC DNA]</scope>
    <source>
        <strain evidence="2">cv. Hass</strain>
    </source>
</reference>
<protein>
    <submittedName>
        <fullName evidence="1">Uncharacterized protein</fullName>
    </submittedName>
</protein>
<sequence>MVRIKVHELRTKSKTDLLNQLKELKAELALLRVAKVTGGAPNKLSKIKVVRLSIARVLTVISQKQKAALREAYSKKKLLPLDLRPKKTRAIRRRLTKHQASLKTQREKKREMYFPQRKYAIKTNTTALQHTINSRKRIPISTRSQTSESYRRFSDANLSLSLSTNLSAFKARIFASDLVRLRRESDLIEWQMINGERIGENSKSSSSAIVRVDRMDELSSPWLEDRGSDVGDLGSPSSYSSCGESEFERYCSANSVLGTASLCSSVGTCNEFLGSDFGSGRILGFVRSSGSRSGVAVSESLDCLSDGGNEFREENGGLGESVFSDFRNGSLLGSDVNSSSFRANYEEDIDETLKELGIGGGSKSLWSPHRNSQSGRGFCEENNGTNEMSAELGSVSGLLHVGVANDNVDLPSLSDESRQCLSSGYQENPVSMIDMCEDKVANSPIEHTHDSLIFRDRQLILEKFVRTDGRGTGAVYEGEEETSLRYEHSDVEDSSLDYGTDDDNKDCAERRNLQYLKETKPKNENVLLMNSVVAFGSDDWDDYMQEAEGNDMAPLLLEKPLKQQQEHKETEKTHLGILGSSLRSHVDTLFPEDIEQDEHVRDIPIASYQVHDINESAENIKGSLVGNFLVEKELPPQNIQAETHDTDKDSDAAESHLTNKVGAHESKLQCIYSEEPVGLNEDDILKIELSGISDLPLDPLSDMKGSQLQSSATEAFQDKESGLCEQQKLSAPLSLAGNSHHISVMQIAKNSAASVHLDKVCLAPAEVEKLETDELYDEMVHEMEEILLDSGRPHGARISYSSQRSSSQLSQSLRDGGSTASTSGTDDAYPPVPYPLKIDWVEVVGAKQKRGDVSFGERLVGVKEYTVYVIRVWSGTDQWDVERRYRDFFTLYRQLKTLFTDRGCSLPSPWSSIDSESRKIFGNASPNVISDRSMLIQDCIRSILSGSPFGTPSSLVWFLSPCKPLSSSLSMNTMVPHSMRRFAQGDKLTSSFSGETLSEGASALGKTISLLVEIKPRKSVEQLLEEQFYICAGCHKRLDTGKSLMQELVHTFGWGKPRLCEYTGQLFCASCHTNDTAVLPARVLHYWDFSLYPVSQLAKAYLESIYDQPMLCVSAVNPFLFSKVPTLLHVMGIRKKIGAMLPCLQCPFRRSIQRGLGSRRYLLENNEFFALRELVDLSKGAFAALPALVETVSAKILEHITQQCLVCCDVGIPCCARQACEDPASLIFPFQEAEITRCGSCDSVFHKSCFEKLVTCPCGIPAEVSERLSPIEEGKHKDKYRTEEVLDISVTKPDSKLPVGIFSDLWRPRKNNPVILMGSLPSTAL</sequence>
<proteinExistence type="predicted"/>
<dbReference type="Proteomes" id="UP001234297">
    <property type="component" value="Chromosome 7"/>
</dbReference>
<evidence type="ECO:0000313" key="1">
    <source>
        <dbReference type="EMBL" id="KAJ8631172.1"/>
    </source>
</evidence>
<gene>
    <name evidence="1" type="ORF">MRB53_024495</name>
</gene>
<dbReference type="EMBL" id="CM056815">
    <property type="protein sequence ID" value="KAJ8631172.1"/>
    <property type="molecule type" value="Genomic_DNA"/>
</dbReference>
<name>A0ACC2LDI5_PERAE</name>
<accession>A0ACC2LDI5</accession>
<evidence type="ECO:0000313" key="2">
    <source>
        <dbReference type="Proteomes" id="UP001234297"/>
    </source>
</evidence>